<gene>
    <name evidence="2" type="ORF">CVT24_010045</name>
</gene>
<proteinExistence type="predicted"/>
<accession>A0A409WM45</accession>
<sequence>MENNPLHLPASLLDRLDVRERSLQSRISNPGEIPLLDRLGVQPRKRRRSRSMSPLPNDRLESTPQLGSSSKRLKHCSNSSGMGRSLEMRLSDSLDSAWEPTHQAMSPNPDDEPMISLLGNSSKNQLGSNKPELQVNDSHRDSTPTHLDDPMIDGNMSHDEDEGEGFAESSTRPSDRELRGIISRLVGASIGGQPETISPSISGDSSVSGGVDQGGGAPNRVHEPSSKPKRCKIKRSQLPWTEREARASGHWSAPILRQNTTIAPHL</sequence>
<comment type="caution">
    <text evidence="2">The sequence shown here is derived from an EMBL/GenBank/DDBJ whole genome shotgun (WGS) entry which is preliminary data.</text>
</comment>
<feature type="region of interest" description="Disordered" evidence="1">
    <location>
        <begin position="39"/>
        <end position="177"/>
    </location>
</feature>
<feature type="compositionally biased region" description="Polar residues" evidence="1">
    <location>
        <begin position="62"/>
        <end position="82"/>
    </location>
</feature>
<feature type="compositionally biased region" description="Low complexity" evidence="1">
    <location>
        <begin position="197"/>
        <end position="210"/>
    </location>
</feature>
<evidence type="ECO:0000313" key="3">
    <source>
        <dbReference type="Proteomes" id="UP000284842"/>
    </source>
</evidence>
<feature type="compositionally biased region" description="Polar residues" evidence="1">
    <location>
        <begin position="118"/>
        <end position="128"/>
    </location>
</feature>
<evidence type="ECO:0000313" key="2">
    <source>
        <dbReference type="EMBL" id="PPQ79594.1"/>
    </source>
</evidence>
<protein>
    <submittedName>
        <fullName evidence="2">Uncharacterized protein</fullName>
    </submittedName>
</protein>
<organism evidence="2 3">
    <name type="scientific">Panaeolus cyanescens</name>
    <dbReference type="NCBI Taxonomy" id="181874"/>
    <lineage>
        <taxon>Eukaryota</taxon>
        <taxon>Fungi</taxon>
        <taxon>Dikarya</taxon>
        <taxon>Basidiomycota</taxon>
        <taxon>Agaricomycotina</taxon>
        <taxon>Agaricomycetes</taxon>
        <taxon>Agaricomycetidae</taxon>
        <taxon>Agaricales</taxon>
        <taxon>Agaricineae</taxon>
        <taxon>Galeropsidaceae</taxon>
        <taxon>Panaeolus</taxon>
    </lineage>
</organism>
<keyword evidence="3" id="KW-1185">Reference proteome</keyword>
<dbReference type="EMBL" id="NHTK01005409">
    <property type="protein sequence ID" value="PPQ79594.1"/>
    <property type="molecule type" value="Genomic_DNA"/>
</dbReference>
<name>A0A409WM45_9AGAR</name>
<dbReference type="Proteomes" id="UP000284842">
    <property type="component" value="Unassembled WGS sequence"/>
</dbReference>
<feature type="region of interest" description="Disordered" evidence="1">
    <location>
        <begin position="190"/>
        <end position="249"/>
    </location>
</feature>
<feature type="compositionally biased region" description="Basic and acidic residues" evidence="1">
    <location>
        <begin position="137"/>
        <end position="149"/>
    </location>
</feature>
<reference evidence="2 3" key="1">
    <citation type="journal article" date="2018" name="Evol. Lett.">
        <title>Horizontal gene cluster transfer increased hallucinogenic mushroom diversity.</title>
        <authorList>
            <person name="Reynolds H.T."/>
            <person name="Vijayakumar V."/>
            <person name="Gluck-Thaler E."/>
            <person name="Korotkin H.B."/>
            <person name="Matheny P.B."/>
            <person name="Slot J.C."/>
        </authorList>
    </citation>
    <scope>NUCLEOTIDE SEQUENCE [LARGE SCALE GENOMIC DNA]</scope>
    <source>
        <strain evidence="2 3">2629</strain>
    </source>
</reference>
<evidence type="ECO:0000256" key="1">
    <source>
        <dbReference type="SAM" id="MobiDB-lite"/>
    </source>
</evidence>
<dbReference type="AlphaFoldDB" id="A0A409WM45"/>
<dbReference type="InParanoid" id="A0A409WM45"/>